<keyword evidence="1 2" id="KW-0694">RNA-binding</keyword>
<evidence type="ECO:0000256" key="3">
    <source>
        <dbReference type="SAM" id="MobiDB-lite"/>
    </source>
</evidence>
<dbReference type="Pfam" id="PF00076">
    <property type="entry name" value="RRM_1"/>
    <property type="match status" value="2"/>
</dbReference>
<dbReference type="SMART" id="SM00360">
    <property type="entry name" value="RRM"/>
    <property type="match status" value="2"/>
</dbReference>
<dbReference type="AlphaFoldDB" id="A0A401QG81"/>
<feature type="domain" description="RRM" evidence="4">
    <location>
        <begin position="58"/>
        <end position="128"/>
    </location>
</feature>
<keyword evidence="6" id="KW-1185">Reference proteome</keyword>
<evidence type="ECO:0000313" key="5">
    <source>
        <dbReference type="EMBL" id="GCB84395.1"/>
    </source>
</evidence>
<evidence type="ECO:0000313" key="6">
    <source>
        <dbReference type="Proteomes" id="UP000288216"/>
    </source>
</evidence>
<dbReference type="InterPro" id="IPR012677">
    <property type="entry name" value="Nucleotide-bd_a/b_plait_sf"/>
</dbReference>
<protein>
    <recommendedName>
        <fullName evidence="4">RRM domain-containing protein</fullName>
    </recommendedName>
</protein>
<dbReference type="OrthoDB" id="79941at2759"/>
<dbReference type="SUPFAM" id="SSF54928">
    <property type="entry name" value="RNA-binding domain, RBD"/>
    <property type="match status" value="2"/>
</dbReference>
<dbReference type="GO" id="GO:0003729">
    <property type="term" value="F:mRNA binding"/>
    <property type="evidence" value="ECO:0007669"/>
    <property type="project" value="TreeGrafter"/>
</dbReference>
<evidence type="ECO:0000256" key="2">
    <source>
        <dbReference type="PROSITE-ProRule" id="PRU00176"/>
    </source>
</evidence>
<dbReference type="Proteomes" id="UP000288216">
    <property type="component" value="Unassembled WGS sequence"/>
</dbReference>
<name>A0A401QG81_SCYTO</name>
<dbReference type="OMA" id="SECEVVR"/>
<dbReference type="Gene3D" id="3.30.70.330">
    <property type="match status" value="2"/>
</dbReference>
<evidence type="ECO:0000259" key="4">
    <source>
        <dbReference type="PROSITE" id="PS50102"/>
    </source>
</evidence>
<feature type="region of interest" description="Disordered" evidence="3">
    <location>
        <begin position="206"/>
        <end position="227"/>
    </location>
</feature>
<feature type="domain" description="RRM" evidence="4">
    <location>
        <begin position="1"/>
        <end position="52"/>
    </location>
</feature>
<dbReference type="PROSITE" id="PS50102">
    <property type="entry name" value="RRM"/>
    <property type="match status" value="2"/>
</dbReference>
<dbReference type="InterPro" id="IPR050502">
    <property type="entry name" value="Euk_RNA-bind_prot"/>
</dbReference>
<dbReference type="InterPro" id="IPR035979">
    <property type="entry name" value="RBD_domain_sf"/>
</dbReference>
<reference evidence="5 6" key="1">
    <citation type="journal article" date="2018" name="Nat. Ecol. Evol.">
        <title>Shark genomes provide insights into elasmobranch evolution and the origin of vertebrates.</title>
        <authorList>
            <person name="Hara Y"/>
            <person name="Yamaguchi K"/>
            <person name="Onimaru K"/>
            <person name="Kadota M"/>
            <person name="Koyanagi M"/>
            <person name="Keeley SD"/>
            <person name="Tatsumi K"/>
            <person name="Tanaka K"/>
            <person name="Motone F"/>
            <person name="Kageyama Y"/>
            <person name="Nozu R"/>
            <person name="Adachi N"/>
            <person name="Nishimura O"/>
            <person name="Nakagawa R"/>
            <person name="Tanegashima C"/>
            <person name="Kiyatake I"/>
            <person name="Matsumoto R"/>
            <person name="Murakumo K"/>
            <person name="Nishida K"/>
            <person name="Terakita A"/>
            <person name="Kuratani S"/>
            <person name="Sato K"/>
            <person name="Hyodo S Kuraku.S."/>
        </authorList>
    </citation>
    <scope>NUCLEOTIDE SEQUENCE [LARGE SCALE GENOMIC DNA]</scope>
</reference>
<dbReference type="STRING" id="75743.A0A401QG81"/>
<comment type="caution">
    <text evidence="5">The sequence shown here is derived from an EMBL/GenBank/DDBJ whole genome shotgun (WGS) entry which is preliminary data.</text>
</comment>
<proteinExistence type="predicted"/>
<dbReference type="PANTHER" id="PTHR48025:SF1">
    <property type="entry name" value="RRM DOMAIN-CONTAINING PROTEIN"/>
    <property type="match status" value="1"/>
</dbReference>
<evidence type="ECO:0000256" key="1">
    <source>
        <dbReference type="ARBA" id="ARBA00022884"/>
    </source>
</evidence>
<sequence length="238" mass="26423">MFEKYGEVSECEVVRNYAFVHMEKLSQATRAIKALHRSNVHGAHVTVGVANARTRNTTKVFVGNLAEPVSGAAVKELFQRFGRVVDLDVARTFAFVYMEQERQALAAIQALDGTTLQGQNMFVQLSRSNPSQETWGAGQEGGGRGMAYGQEGGGRGMAYHPHYRPGPPHFAAYYDQPPAYDAYRPMPRGRPFGGQPPAYMMEQQHRRPAPPGMMRPGPQQYLRAPPFVNGYGSRLRGY</sequence>
<organism evidence="5 6">
    <name type="scientific">Scyliorhinus torazame</name>
    <name type="common">Cloudy catshark</name>
    <name type="synonym">Catulus torazame</name>
    <dbReference type="NCBI Taxonomy" id="75743"/>
    <lineage>
        <taxon>Eukaryota</taxon>
        <taxon>Metazoa</taxon>
        <taxon>Chordata</taxon>
        <taxon>Craniata</taxon>
        <taxon>Vertebrata</taxon>
        <taxon>Chondrichthyes</taxon>
        <taxon>Elasmobranchii</taxon>
        <taxon>Galeomorphii</taxon>
        <taxon>Galeoidea</taxon>
        <taxon>Carcharhiniformes</taxon>
        <taxon>Scyliorhinidae</taxon>
        <taxon>Scyliorhinus</taxon>
    </lineage>
</organism>
<dbReference type="GO" id="GO:0005634">
    <property type="term" value="C:nucleus"/>
    <property type="evidence" value="ECO:0007669"/>
    <property type="project" value="TreeGrafter"/>
</dbReference>
<dbReference type="InterPro" id="IPR000504">
    <property type="entry name" value="RRM_dom"/>
</dbReference>
<gene>
    <name evidence="5" type="ORF">scyTo_0025148</name>
</gene>
<dbReference type="PANTHER" id="PTHR48025">
    <property type="entry name" value="OS02G0815200 PROTEIN"/>
    <property type="match status" value="1"/>
</dbReference>
<accession>A0A401QG81</accession>
<dbReference type="EMBL" id="BFAA01073636">
    <property type="protein sequence ID" value="GCB84395.1"/>
    <property type="molecule type" value="Genomic_DNA"/>
</dbReference>